<keyword evidence="8 9" id="KW-0472">Membrane</keyword>
<keyword evidence="7" id="KW-0443">Lipid metabolism</keyword>
<protein>
    <recommendedName>
        <fullName evidence="10">3-oxo-5-alpha-steroid 4-dehydrogenase C-terminal domain-containing protein</fullName>
    </recommendedName>
</protein>
<evidence type="ECO:0000313" key="11">
    <source>
        <dbReference type="EMBL" id="KAK2072568.1"/>
    </source>
</evidence>
<evidence type="ECO:0000256" key="9">
    <source>
        <dbReference type="SAM" id="Phobius"/>
    </source>
</evidence>
<sequence>MASQLSFKLTHRAPKKPIKRLPVTLELSSEATVEEAKREIARLTGIRDFNRVGLFDPTTKKTLKDRKALVAEHDGVMKTGEIQVKDLGPQLAWRTVYIAEYFGPILFHALVPLLRPYLYLVAPFQYKNETETPLSQVQWLLLALIQIHFLKRELETIFLHRFSANTMPAWFIVRNSFFYWAVAGLAGAFEIYAPHGLAARNQLGLVDYVSIALFVYGEVCNFIVHSHLASLRKPGGTEKGIPNCIGSSMVTCPNYMFEFIAWAGIILMSRSMAMVVFIAIGTYYMKIWSVGKEKTLRQVFGDRYKKKRYGVLPGIL</sequence>
<keyword evidence="3" id="KW-0444">Lipid biosynthesis</keyword>
<keyword evidence="5 9" id="KW-1133">Transmembrane helix</keyword>
<dbReference type="PROSITE" id="PS50244">
    <property type="entry name" value="S5A_REDUCTASE"/>
    <property type="match status" value="1"/>
</dbReference>
<comment type="similarity">
    <text evidence="2">Belongs to the steroid 5-alpha reductase family.</text>
</comment>
<name>A0AAD9I7T6_9PEZI</name>
<dbReference type="GO" id="GO:0016020">
    <property type="term" value="C:membrane"/>
    <property type="evidence" value="ECO:0007669"/>
    <property type="project" value="UniProtKB-SubCell"/>
</dbReference>
<evidence type="ECO:0000313" key="12">
    <source>
        <dbReference type="Proteomes" id="UP001217918"/>
    </source>
</evidence>
<dbReference type="EMBL" id="JAQQPM010000006">
    <property type="protein sequence ID" value="KAK2072568.1"/>
    <property type="molecule type" value="Genomic_DNA"/>
</dbReference>
<feature type="transmembrane region" description="Helical" evidence="9">
    <location>
        <begin position="205"/>
        <end position="224"/>
    </location>
</feature>
<evidence type="ECO:0000256" key="7">
    <source>
        <dbReference type="ARBA" id="ARBA00023098"/>
    </source>
</evidence>
<dbReference type="Gene3D" id="1.20.120.1630">
    <property type="match status" value="1"/>
</dbReference>
<evidence type="ECO:0000256" key="1">
    <source>
        <dbReference type="ARBA" id="ARBA00004141"/>
    </source>
</evidence>
<dbReference type="InterPro" id="IPR039357">
    <property type="entry name" value="SRD5A/TECR"/>
</dbReference>
<evidence type="ECO:0000256" key="4">
    <source>
        <dbReference type="ARBA" id="ARBA00022692"/>
    </source>
</evidence>
<gene>
    <name evidence="11" type="ORF">P8C59_006915</name>
</gene>
<keyword evidence="4 9" id="KW-0812">Transmembrane</keyword>
<evidence type="ECO:0000256" key="2">
    <source>
        <dbReference type="ARBA" id="ARBA00007742"/>
    </source>
</evidence>
<evidence type="ECO:0000256" key="3">
    <source>
        <dbReference type="ARBA" id="ARBA00022516"/>
    </source>
</evidence>
<dbReference type="InterPro" id="IPR001104">
    <property type="entry name" value="3-oxo-5_a-steroid_4-DH_C"/>
</dbReference>
<evidence type="ECO:0000256" key="8">
    <source>
        <dbReference type="ARBA" id="ARBA00023136"/>
    </source>
</evidence>
<feature type="transmembrane region" description="Helical" evidence="9">
    <location>
        <begin position="259"/>
        <end position="284"/>
    </location>
</feature>
<dbReference type="GO" id="GO:0042761">
    <property type="term" value="P:very long-chain fatty acid biosynthetic process"/>
    <property type="evidence" value="ECO:0007669"/>
    <property type="project" value="TreeGrafter"/>
</dbReference>
<dbReference type="PANTHER" id="PTHR10556:SF28">
    <property type="entry name" value="VERY-LONG-CHAIN ENOYL-COA REDUCTASE"/>
    <property type="match status" value="1"/>
</dbReference>
<dbReference type="Proteomes" id="UP001217918">
    <property type="component" value="Unassembled WGS sequence"/>
</dbReference>
<proteinExistence type="inferred from homology"/>
<reference evidence="11" key="1">
    <citation type="journal article" date="2023" name="Mol. Plant Microbe Interact.">
        <title>Elucidating the Obligate Nature and Biological Capacity of an Invasive Fungal Corn Pathogen.</title>
        <authorList>
            <person name="MacCready J.S."/>
            <person name="Roggenkamp E.M."/>
            <person name="Gdanetz K."/>
            <person name="Chilvers M.I."/>
        </authorList>
    </citation>
    <scope>NUCLEOTIDE SEQUENCE</scope>
    <source>
        <strain evidence="11">PM02</strain>
    </source>
</reference>
<dbReference type="Pfam" id="PF02544">
    <property type="entry name" value="Steroid_dh"/>
    <property type="match status" value="1"/>
</dbReference>
<keyword evidence="12" id="KW-1185">Reference proteome</keyword>
<dbReference type="AlphaFoldDB" id="A0AAD9I7T6"/>
<comment type="caution">
    <text evidence="11">The sequence shown here is derived from an EMBL/GenBank/DDBJ whole genome shotgun (WGS) entry which is preliminary data.</text>
</comment>
<dbReference type="PANTHER" id="PTHR10556">
    <property type="entry name" value="3-OXO-5-ALPHA-STEROID 4-DEHYDROGENASE"/>
    <property type="match status" value="1"/>
</dbReference>
<accession>A0AAD9I7T6</accession>
<organism evidence="11 12">
    <name type="scientific">Phyllachora maydis</name>
    <dbReference type="NCBI Taxonomy" id="1825666"/>
    <lineage>
        <taxon>Eukaryota</taxon>
        <taxon>Fungi</taxon>
        <taxon>Dikarya</taxon>
        <taxon>Ascomycota</taxon>
        <taxon>Pezizomycotina</taxon>
        <taxon>Sordariomycetes</taxon>
        <taxon>Sordariomycetidae</taxon>
        <taxon>Phyllachorales</taxon>
        <taxon>Phyllachoraceae</taxon>
        <taxon>Phyllachora</taxon>
    </lineage>
</organism>
<evidence type="ECO:0000256" key="6">
    <source>
        <dbReference type="ARBA" id="ARBA00023002"/>
    </source>
</evidence>
<evidence type="ECO:0000259" key="10">
    <source>
        <dbReference type="Pfam" id="PF02544"/>
    </source>
</evidence>
<keyword evidence="6" id="KW-0560">Oxidoreductase</keyword>
<evidence type="ECO:0000256" key="5">
    <source>
        <dbReference type="ARBA" id="ARBA00022989"/>
    </source>
</evidence>
<dbReference type="GO" id="GO:0016627">
    <property type="term" value="F:oxidoreductase activity, acting on the CH-CH group of donors"/>
    <property type="evidence" value="ECO:0007669"/>
    <property type="project" value="InterPro"/>
</dbReference>
<feature type="domain" description="3-oxo-5-alpha-steroid 4-dehydrogenase C-terminal" evidence="10">
    <location>
        <begin position="166"/>
        <end position="316"/>
    </location>
</feature>
<feature type="transmembrane region" description="Helical" evidence="9">
    <location>
        <begin position="177"/>
        <end position="193"/>
    </location>
</feature>
<comment type="subcellular location">
    <subcellularLocation>
        <location evidence="1">Membrane</location>
        <topology evidence="1">Multi-pass membrane protein</topology>
    </subcellularLocation>
</comment>